<feature type="domain" description="Glyceraldehyde 3-phosphate dehydrogenase NAD(P) binding" evidence="21">
    <location>
        <begin position="49"/>
        <end position="155"/>
    </location>
</feature>
<evidence type="ECO:0000256" key="5">
    <source>
        <dbReference type="ARBA" id="ARBA00007406"/>
    </source>
</evidence>
<sequence>MKTCLTAIPGHPGKKMGHISSTALNPTCSISTDTLARASGTDFNQVEDFKAVIAFGKVEIVAIDNAFIDLNYMVYVSQYDSTHGKFDSTVKSENGKLVVIRKTIIIFQEPDSTSIKCGDAGAKAVDKVLPELNGNLTGMAFHAPSPNVSVMDLMCRLEKAAKYDNIKNVVKQASEDPYSHLVWFFSDWRWHQ</sequence>
<dbReference type="GO" id="GO:0005856">
    <property type="term" value="C:cytoskeleton"/>
    <property type="evidence" value="ECO:0007669"/>
    <property type="project" value="UniProtKB-SubCell"/>
</dbReference>
<dbReference type="GO" id="GO:0004365">
    <property type="term" value="F:glyceraldehyde-3-phosphate dehydrogenase (NAD+) (phosphorylating) activity"/>
    <property type="evidence" value="ECO:0007669"/>
    <property type="project" value="UniProtKB-EC"/>
</dbReference>
<dbReference type="EMBL" id="KE667918">
    <property type="protein sequence ID" value="ERE84504.1"/>
    <property type="molecule type" value="Genomic_DNA"/>
</dbReference>
<dbReference type="InterPro" id="IPR020829">
    <property type="entry name" value="GlycerAld_3-P_DH_cat"/>
</dbReference>
<dbReference type="AlphaFoldDB" id="A0A061IEL0"/>
<dbReference type="SMART" id="SM00846">
    <property type="entry name" value="Gp_dh_N"/>
    <property type="match status" value="1"/>
</dbReference>
<keyword evidence="14" id="KW-0324">Glycolysis</keyword>
<dbReference type="Pfam" id="PF02800">
    <property type="entry name" value="Gp_dh_C"/>
    <property type="match status" value="1"/>
</dbReference>
<evidence type="ECO:0000256" key="1">
    <source>
        <dbReference type="ARBA" id="ARBA00004123"/>
    </source>
</evidence>
<evidence type="ECO:0000256" key="2">
    <source>
        <dbReference type="ARBA" id="ARBA00004245"/>
    </source>
</evidence>
<keyword evidence="15" id="KW-0206">Cytoskeleton</keyword>
<dbReference type="InterPro" id="IPR036291">
    <property type="entry name" value="NAD(P)-bd_dom_sf"/>
</dbReference>
<evidence type="ECO:0000256" key="4">
    <source>
        <dbReference type="ARBA" id="ARBA00004869"/>
    </source>
</evidence>
<reference evidence="23" key="1">
    <citation type="journal article" date="2013" name="Nat. Biotechnol.">
        <title>Chinese hamster genome sequenced from sorted chromosomes.</title>
        <authorList>
            <person name="Brinkrolf K."/>
            <person name="Rupp O."/>
            <person name="Laux H."/>
            <person name="Kollin F."/>
            <person name="Ernst W."/>
            <person name="Linke B."/>
            <person name="Kofler R."/>
            <person name="Romand S."/>
            <person name="Hesse F."/>
            <person name="Budach W.E."/>
            <person name="Galosy S."/>
            <person name="Muller D."/>
            <person name="Noll T."/>
            <person name="Wienberg J."/>
            <person name="Jostock T."/>
            <person name="Leonard M."/>
            <person name="Grillari J."/>
            <person name="Tauch A."/>
            <person name="Goesmann A."/>
            <person name="Helk B."/>
            <person name="Mott J.E."/>
            <person name="Puhler A."/>
            <person name="Borth N."/>
        </authorList>
    </citation>
    <scope>NUCLEOTIDE SEQUENCE [LARGE SCALE GENOMIC DNA]</scope>
    <source>
        <strain evidence="23">17A/GY</strain>
    </source>
</reference>
<comment type="similarity">
    <text evidence="5">Belongs to the glyceraldehyde-3-phosphate dehydrogenase family.</text>
</comment>
<dbReference type="GO" id="GO:0006915">
    <property type="term" value="P:apoptotic process"/>
    <property type="evidence" value="ECO:0007669"/>
    <property type="project" value="UniProtKB-KW"/>
</dbReference>
<comment type="pathway">
    <text evidence="4">Carbohydrate degradation; glycolysis; pyruvate from D-glyceraldehyde 3-phosphate: step 1/5.</text>
</comment>
<evidence type="ECO:0000256" key="18">
    <source>
        <dbReference type="ARBA" id="ARBA00046997"/>
    </source>
</evidence>
<keyword evidence="16" id="KW-0539">Nucleus</keyword>
<keyword evidence="11" id="KW-0810">Translation regulation</keyword>
<protein>
    <recommendedName>
        <fullName evidence="6">glyceraldehyde-3-phosphate dehydrogenase (phosphorylating)</fullName>
        <ecNumber evidence="6">1.2.1.12</ecNumber>
    </recommendedName>
    <alternativeName>
        <fullName evidence="17">Peptidyl-cysteine S-nitrosylase GAPDH</fullName>
    </alternativeName>
</protein>
<dbReference type="GO" id="GO:0006096">
    <property type="term" value="P:glycolytic process"/>
    <property type="evidence" value="ECO:0007669"/>
    <property type="project" value="UniProtKB-KW"/>
</dbReference>
<dbReference type="GO" id="GO:0006417">
    <property type="term" value="P:regulation of translation"/>
    <property type="evidence" value="ECO:0007669"/>
    <property type="project" value="UniProtKB-KW"/>
</dbReference>
<dbReference type="SUPFAM" id="SSF51735">
    <property type="entry name" value="NAD(P)-binding Rossmann-fold domains"/>
    <property type="match status" value="1"/>
</dbReference>
<dbReference type="PANTHER" id="PTHR10836:SF111">
    <property type="entry name" value="GLYCERALDEHYDE-3-PHOSPHATE DEHYDROGENASE"/>
    <property type="match status" value="1"/>
</dbReference>
<evidence type="ECO:0000256" key="15">
    <source>
        <dbReference type="ARBA" id="ARBA00023212"/>
    </source>
</evidence>
<evidence type="ECO:0000256" key="17">
    <source>
        <dbReference type="ARBA" id="ARBA00031890"/>
    </source>
</evidence>
<evidence type="ECO:0000256" key="11">
    <source>
        <dbReference type="ARBA" id="ARBA00022845"/>
    </source>
</evidence>
<keyword evidence="9" id="KW-0053">Apoptosis</keyword>
<evidence type="ECO:0000256" key="6">
    <source>
        <dbReference type="ARBA" id="ARBA00013119"/>
    </source>
</evidence>
<dbReference type="GO" id="GO:0051287">
    <property type="term" value="F:NAD binding"/>
    <property type="evidence" value="ECO:0007669"/>
    <property type="project" value="InterPro"/>
</dbReference>
<dbReference type="InterPro" id="IPR020828">
    <property type="entry name" value="GlycerAld_3-P_DH_NAD(P)-bd"/>
</dbReference>
<evidence type="ECO:0000256" key="13">
    <source>
        <dbReference type="ARBA" id="ARBA00023027"/>
    </source>
</evidence>
<dbReference type="InterPro" id="IPR020831">
    <property type="entry name" value="GlycerAld/Erythrose_P_DH"/>
</dbReference>
<keyword evidence="13" id="KW-0520">NAD</keyword>
<evidence type="ECO:0000256" key="7">
    <source>
        <dbReference type="ARBA" id="ARBA00022490"/>
    </source>
</evidence>
<keyword evidence="10" id="KW-0702">S-nitrosylation</keyword>
<dbReference type="PANTHER" id="PTHR10836">
    <property type="entry name" value="GLYCERALDEHYDE 3-PHOSPHATE DEHYDROGENASE"/>
    <property type="match status" value="1"/>
</dbReference>
<evidence type="ECO:0000313" key="23">
    <source>
        <dbReference type="Proteomes" id="UP000030759"/>
    </source>
</evidence>
<name>A0A061IEL0_CRIGR</name>
<gene>
    <name evidence="22" type="ORF">H671_2g5917</name>
</gene>
<dbReference type="EC" id="1.2.1.12" evidence="6"/>
<evidence type="ECO:0000256" key="19">
    <source>
        <dbReference type="ARBA" id="ARBA00047698"/>
    </source>
</evidence>
<evidence type="ECO:0000259" key="21">
    <source>
        <dbReference type="SMART" id="SM00846"/>
    </source>
</evidence>
<accession>A0A061IEL0</accession>
<comment type="catalytic activity">
    <reaction evidence="19">
        <text>D-glyceraldehyde 3-phosphate + phosphate + NAD(+) = (2R)-3-phospho-glyceroyl phosphate + NADH + H(+)</text>
        <dbReference type="Rhea" id="RHEA:10300"/>
        <dbReference type="ChEBI" id="CHEBI:15378"/>
        <dbReference type="ChEBI" id="CHEBI:43474"/>
        <dbReference type="ChEBI" id="CHEBI:57540"/>
        <dbReference type="ChEBI" id="CHEBI:57604"/>
        <dbReference type="ChEBI" id="CHEBI:57945"/>
        <dbReference type="ChEBI" id="CHEBI:59776"/>
        <dbReference type="EC" id="1.2.1.12"/>
    </reaction>
</comment>
<organism evidence="22 23">
    <name type="scientific">Cricetulus griseus</name>
    <name type="common">Chinese hamster</name>
    <name type="synonym">Cricetulus barabensis griseus</name>
    <dbReference type="NCBI Taxonomy" id="10029"/>
    <lineage>
        <taxon>Eukaryota</taxon>
        <taxon>Metazoa</taxon>
        <taxon>Chordata</taxon>
        <taxon>Craniata</taxon>
        <taxon>Vertebrata</taxon>
        <taxon>Euteleostomi</taxon>
        <taxon>Mammalia</taxon>
        <taxon>Eutheria</taxon>
        <taxon>Euarchontoglires</taxon>
        <taxon>Glires</taxon>
        <taxon>Rodentia</taxon>
        <taxon>Myomorpha</taxon>
        <taxon>Muroidea</taxon>
        <taxon>Cricetidae</taxon>
        <taxon>Cricetinae</taxon>
        <taxon>Cricetulus</taxon>
    </lineage>
</organism>
<proteinExistence type="inferred from homology"/>
<evidence type="ECO:0000313" key="22">
    <source>
        <dbReference type="EMBL" id="ERE84504.1"/>
    </source>
</evidence>
<dbReference type="Gene3D" id="3.30.360.10">
    <property type="entry name" value="Dihydrodipicolinate Reductase, domain 2"/>
    <property type="match status" value="1"/>
</dbReference>
<dbReference type="GO" id="GO:0005829">
    <property type="term" value="C:cytosol"/>
    <property type="evidence" value="ECO:0007669"/>
    <property type="project" value="UniProtKB-SubCell"/>
</dbReference>
<comment type="subunit">
    <text evidence="18">Homotetramer. Interacts with TPPP; the interaction is direct. Interacts (when S-nitrosylated) with SIAH1; leading to nuclear translocation. Interacts with RILPL1/GOSPEL, leading to prevent the interaction between GAPDH and SIAH1 and prevent nuclear translocation. Interacts with CHP1; the interaction increases the binding of CHP1 with microtubules. Associates with microtubules. Interacts with EIF1AD, USP25, PRKCI and WARS1. Interacts with phosphorylated RPL13A; inhibited by oxidatively-modified low-densitity lipoprotein (LDL(ox)). Component of the GAIT complex. Interacts with FKBP6; leading to inhibit GAPDH catalytic activity. Interacts with TRAF2, promoting TRAF2 ubiquitination. Interacts with TRAF3, promoting TRAF3 ubiquitination.</text>
</comment>
<evidence type="ECO:0000256" key="16">
    <source>
        <dbReference type="ARBA" id="ARBA00023242"/>
    </source>
</evidence>
<keyword evidence="7" id="KW-0963">Cytoplasm</keyword>
<dbReference type="GO" id="GO:0005634">
    <property type="term" value="C:nucleus"/>
    <property type="evidence" value="ECO:0007669"/>
    <property type="project" value="UniProtKB-SubCell"/>
</dbReference>
<keyword evidence="12 22" id="KW-0560">Oxidoreductase</keyword>
<evidence type="ECO:0000256" key="20">
    <source>
        <dbReference type="ARBA" id="ARBA00048005"/>
    </source>
</evidence>
<evidence type="ECO:0000256" key="14">
    <source>
        <dbReference type="ARBA" id="ARBA00023152"/>
    </source>
</evidence>
<keyword evidence="8" id="KW-0808">Transferase</keyword>
<evidence type="ECO:0000256" key="10">
    <source>
        <dbReference type="ARBA" id="ARBA00022799"/>
    </source>
</evidence>
<evidence type="ECO:0000256" key="12">
    <source>
        <dbReference type="ARBA" id="ARBA00023002"/>
    </source>
</evidence>
<dbReference type="Proteomes" id="UP000030759">
    <property type="component" value="Unassembled WGS sequence"/>
</dbReference>
<evidence type="ECO:0000256" key="8">
    <source>
        <dbReference type="ARBA" id="ARBA00022679"/>
    </source>
</evidence>
<dbReference type="GO" id="GO:0035605">
    <property type="term" value="F:peptidyl-cysteine S-nitrosylase activity"/>
    <property type="evidence" value="ECO:0007669"/>
    <property type="project" value="RHEA"/>
</dbReference>
<evidence type="ECO:0000256" key="3">
    <source>
        <dbReference type="ARBA" id="ARBA00004514"/>
    </source>
</evidence>
<comment type="catalytic activity">
    <reaction evidence="20">
        <text>S-nitroso-L-cysteinyl-[GAPDH] + L-cysteinyl-[protein] = L-cysteinyl-[GAPDH] + S-nitroso-L-cysteinyl-[protein]</text>
        <dbReference type="Rhea" id="RHEA:66684"/>
        <dbReference type="Rhea" id="RHEA-COMP:10131"/>
        <dbReference type="Rhea" id="RHEA-COMP:17089"/>
        <dbReference type="Rhea" id="RHEA-COMP:17090"/>
        <dbReference type="Rhea" id="RHEA-COMP:17091"/>
        <dbReference type="ChEBI" id="CHEBI:29950"/>
        <dbReference type="ChEBI" id="CHEBI:149494"/>
    </reaction>
    <physiologicalReaction direction="left-to-right" evidence="20">
        <dbReference type="Rhea" id="RHEA:66685"/>
    </physiologicalReaction>
</comment>
<evidence type="ECO:0000256" key="9">
    <source>
        <dbReference type="ARBA" id="ARBA00022703"/>
    </source>
</evidence>
<comment type="subcellular location">
    <subcellularLocation>
        <location evidence="2">Cytoplasm</location>
        <location evidence="2">Cytoskeleton</location>
    </subcellularLocation>
    <subcellularLocation>
        <location evidence="3">Cytoplasm</location>
        <location evidence="3">Cytosol</location>
    </subcellularLocation>
    <subcellularLocation>
        <location evidence="1">Nucleus</location>
    </subcellularLocation>
</comment>